<keyword evidence="5" id="KW-0067">ATP-binding</keyword>
<dbReference type="FunFam" id="1.10.10.10:FF:000012">
    <property type="entry name" value="U5 small nuclear ribonucleoprotein helicase"/>
    <property type="match status" value="1"/>
</dbReference>
<dbReference type="Pfam" id="PF23445">
    <property type="entry name" value="WHD_SNRNP200"/>
    <property type="match status" value="1"/>
</dbReference>
<evidence type="ECO:0000256" key="10">
    <source>
        <dbReference type="ARBA" id="ARBA00048988"/>
    </source>
</evidence>
<organism evidence="14 15">
    <name type="scientific">Raphidocelis subcapitata</name>
    <dbReference type="NCBI Taxonomy" id="307507"/>
    <lineage>
        <taxon>Eukaryota</taxon>
        <taxon>Viridiplantae</taxon>
        <taxon>Chlorophyta</taxon>
        <taxon>core chlorophytes</taxon>
        <taxon>Chlorophyceae</taxon>
        <taxon>CS clade</taxon>
        <taxon>Sphaeropleales</taxon>
        <taxon>Selenastraceae</taxon>
        <taxon>Raphidocelis</taxon>
    </lineage>
</organism>
<dbReference type="GO" id="GO:0003676">
    <property type="term" value="F:nucleic acid binding"/>
    <property type="evidence" value="ECO:0007669"/>
    <property type="project" value="InterPro"/>
</dbReference>
<keyword evidence="15" id="KW-1185">Reference proteome</keyword>
<keyword evidence="4 14" id="KW-0347">Helicase</keyword>
<evidence type="ECO:0000313" key="14">
    <source>
        <dbReference type="EMBL" id="GBF89417.1"/>
    </source>
</evidence>
<dbReference type="CDD" id="cd18795">
    <property type="entry name" value="SF2_C_Ski2"/>
    <property type="match status" value="1"/>
</dbReference>
<accession>A0A2V0NWV3</accession>
<keyword evidence="3" id="KW-0378">Hydrolase</keyword>
<comment type="catalytic activity">
    <reaction evidence="8">
        <text>Couples ATP hydrolysis with the unwinding of duplex DNA by translocating in the 3'-5' direction.</text>
        <dbReference type="EC" id="5.6.2.4"/>
    </reaction>
</comment>
<dbReference type="InterPro" id="IPR027417">
    <property type="entry name" value="P-loop_NTPase"/>
</dbReference>
<reference evidence="14 15" key="1">
    <citation type="journal article" date="2018" name="Sci. Rep.">
        <title>Raphidocelis subcapitata (=Pseudokirchneriella subcapitata) provides an insight into genome evolution and environmental adaptations in the Sphaeropleales.</title>
        <authorList>
            <person name="Suzuki S."/>
            <person name="Yamaguchi H."/>
            <person name="Nakajima N."/>
            <person name="Kawachi M."/>
        </authorList>
    </citation>
    <scope>NUCLEOTIDE SEQUENCE [LARGE SCALE GENOMIC DNA]</scope>
    <source>
        <strain evidence="14 15">NIES-35</strain>
    </source>
</reference>
<feature type="region of interest" description="Disordered" evidence="11">
    <location>
        <begin position="1720"/>
        <end position="1740"/>
    </location>
</feature>
<dbReference type="InterPro" id="IPR011545">
    <property type="entry name" value="DEAD/DEAH_box_helicase_dom"/>
</dbReference>
<feature type="compositionally biased region" description="Low complexity" evidence="11">
    <location>
        <begin position="1100"/>
        <end position="1131"/>
    </location>
</feature>
<evidence type="ECO:0000313" key="15">
    <source>
        <dbReference type="Proteomes" id="UP000247498"/>
    </source>
</evidence>
<feature type="compositionally biased region" description="Low complexity" evidence="11">
    <location>
        <begin position="50"/>
        <end position="69"/>
    </location>
</feature>
<evidence type="ECO:0000256" key="3">
    <source>
        <dbReference type="ARBA" id="ARBA00022801"/>
    </source>
</evidence>
<dbReference type="Gene3D" id="3.40.50.300">
    <property type="entry name" value="P-loop containing nucleotide triphosphate hydrolases"/>
    <property type="match status" value="2"/>
</dbReference>
<sequence>MQPQHWPWTAGAGPPAAAPPPAPAAHLASLPLQRVLPLAAGQPPHAQQLPGMPAAWAPSGSAAPAVGGPQTQQHAPPNQAGFAGGAGTGLSDAAPQGAFGAAAVYEDRVRAVRELPEVFQPAFSFRYFNIIQSECFDTVYGSDSAVVVAAPTGSGKTGVMELAMVRLWAQRLDAAGALVPPMGRCKAVYLAPIRALVQERHADWSARFGALGLSVVELSGDSGGEARELEGADLICTTPEKFDHVSRRAKEAGIAGFLGDISLVLVDEVHLLHEPGRGASLEAGVVCRLKLLAGLPEMAGAPVTRLRFVAVSATIPNIGDVAAWLGVPPDGVKVYGEELRPVKLTTTVKGYAPAKNDFLFERCLSKYVFGVITEHANGRPALVFCSSRNSTSETAQTIAREAQQRRGPGPGGPFVRSAAQLSRLQQAAAATKNKALQASLPLGIGFHNAAMEAEDRALVEALFRESLVMVLCTTSTLAMGVNLPAHLVVVKGTRRYVGTSEAAQGEGTGYAEYARHEVLQMVGRAGRPQFDTEGVAVIMTQRSTAARYAALSAGQEEVESCLLDSVAEHLNAEVVLGTVRDVSLAIAWLKTTFLYVRIRANPRHYKLVLPPGTPESEIDRVLRDELVMKNVATLVRHQLMATDDEGFELTATEGGRLMARHFVRLGTMVTVVTLPRPQASMEALIGVLARAEEFGAIMLRRTEKKLLNTINHRPYSEGGCRFPVIDAAPAPAAAGGGAGGAGGAAAPRRVKARIQTAAEKIQILINDALSDRQGQGPGEALDYALRQEQDQLLRVGQRLLRCMAQFYASQRRLAAAGNAALLGRALRQRLWEDSPQQVRQLPNVGRLTGQRLQAAGMGTLQALIGADPRRVELAAQRAYPFGATLQSEARGALPPAVRIEVRQSGPTASHAGAFVECEVTLTRSEAAAPASEGAAAAGGQGAAGVGGTADAPATLLVGCPGSDELLLHRTIRLGSFVSPLQIRVKAPVAPLSAQQQEQGGARPVLLAALLPEKVSGADVTAHAVLQRRGGGAFGNTEPSRAAEEGCAQEEGGQGAASQQQQPVASAKAGARGKRPQGQAEGAPADGSPATKRLRLPPAAPGTAGARPSSGGSKQAGNAWPQPRQPATQPAARAASAVVAPLASVAAATAAAEAASKLAGRAAAGYGRYLRQLGLGDGAAQLPPLLLADAAPADEMAPQSEAAAAGAAAALEVTPLAGERPPAQTASPKQAAPAAAIAGAGLSMSIEAEAARGKGVAAVSTGRTARPAGWGGSLFEQLCGIAEDDACSGAGGEDASDGPTTELAAGPAPESEAASRLRETRAPAPPAILLRLLRGGVPLAQGPGTQHGQDLLPTAALAARPAAAGWGQQRRVLEEAAWREGHQQQEERGGEAQRASPAYLRALLHPQPQDSGAAAGRAAAIAPAHSNGGGGGGGSRRGALDIFSAAMGTGTLGEGIPNQALAAPQPRAAAPQRAAPPRRPPSVLSLPQPAAGPRAGGGAPRRAGPLSAALSGLPPWAGEGGGSGDQPAAGAPAPPLGAFEKFAFTTTGAGRALSSGVGPSVRSAPIGENGGPRRLPDAAGGFRGSVARPSAASAPFGKAAASARQLPVAGEDVAASAAEAAARPAPDWDGFCSTEGEALAAAARGGKEGAAAWDGGAWQRERPAAAGGKAGTSVMGVAFSGGRAPLQPLFSSAQFRAPHAAFGRAAYGADATAWPWKAPSREQLQEAEAATPPGPAAPAEAAADAWGADDGGGVFSFLL</sequence>
<name>A0A2V0NWV3_9CHLO</name>
<evidence type="ECO:0000259" key="13">
    <source>
        <dbReference type="PROSITE" id="PS51194"/>
    </source>
</evidence>
<evidence type="ECO:0000256" key="5">
    <source>
        <dbReference type="ARBA" id="ARBA00022840"/>
    </source>
</evidence>
<dbReference type="PANTHER" id="PTHR47835:SF3">
    <property type="entry name" value="HELICASE FOR MEIOSIS 1"/>
    <property type="match status" value="1"/>
</dbReference>
<dbReference type="Gene3D" id="1.10.10.10">
    <property type="entry name" value="Winged helix-like DNA-binding domain superfamily/Winged helix DNA-binding domain"/>
    <property type="match status" value="1"/>
</dbReference>
<dbReference type="EMBL" id="BDRX01000010">
    <property type="protein sequence ID" value="GBF89417.1"/>
    <property type="molecule type" value="Genomic_DNA"/>
</dbReference>
<feature type="region of interest" description="Disordered" evidence="11">
    <location>
        <begin position="1455"/>
        <end position="1533"/>
    </location>
</feature>
<keyword evidence="2" id="KW-0547">Nucleotide-binding</keyword>
<dbReference type="GO" id="GO:0043138">
    <property type="term" value="F:3'-5' DNA helicase activity"/>
    <property type="evidence" value="ECO:0007669"/>
    <property type="project" value="UniProtKB-EC"/>
</dbReference>
<feature type="compositionally biased region" description="Low complexity" evidence="11">
    <location>
        <begin position="1044"/>
        <end position="1061"/>
    </location>
</feature>
<dbReference type="InterPro" id="IPR057842">
    <property type="entry name" value="WH_MER3"/>
</dbReference>
<dbReference type="STRING" id="307507.A0A2V0NWV3"/>
<protein>
    <recommendedName>
        <fullName evidence="9">DNA 3'-5' helicase</fullName>
        <ecNumber evidence="9">5.6.2.4</ecNumber>
    </recommendedName>
</protein>
<evidence type="ECO:0000256" key="1">
    <source>
        <dbReference type="ARBA" id="ARBA00010140"/>
    </source>
</evidence>
<evidence type="ECO:0000256" key="4">
    <source>
        <dbReference type="ARBA" id="ARBA00022806"/>
    </source>
</evidence>
<proteinExistence type="inferred from homology"/>
<dbReference type="PROSITE" id="PS51192">
    <property type="entry name" value="HELICASE_ATP_BIND_1"/>
    <property type="match status" value="1"/>
</dbReference>
<dbReference type="InParanoid" id="A0A2V0NWV3"/>
<dbReference type="OrthoDB" id="5575at2759"/>
<evidence type="ECO:0000259" key="12">
    <source>
        <dbReference type="PROSITE" id="PS51192"/>
    </source>
</evidence>
<dbReference type="InterPro" id="IPR001650">
    <property type="entry name" value="Helicase_C-like"/>
</dbReference>
<feature type="domain" description="Helicase C-terminal" evidence="13">
    <location>
        <begin position="355"/>
        <end position="590"/>
    </location>
</feature>
<dbReference type="PROSITE" id="PS51194">
    <property type="entry name" value="HELICASE_CTER"/>
    <property type="match status" value="1"/>
</dbReference>
<dbReference type="FunFam" id="3.40.50.300:FF:001076">
    <property type="entry name" value="ATP-dependent DNA helicase MER3"/>
    <property type="match status" value="1"/>
</dbReference>
<dbReference type="GO" id="GO:0007131">
    <property type="term" value="P:reciprocal meiotic recombination"/>
    <property type="evidence" value="ECO:0007669"/>
    <property type="project" value="UniProtKB-ARBA"/>
</dbReference>
<keyword evidence="7" id="KW-0469">Meiosis</keyword>
<feature type="compositionally biased region" description="Low complexity" evidence="11">
    <location>
        <begin position="1458"/>
        <end position="1492"/>
    </location>
</feature>
<comment type="caution">
    <text evidence="14">The sequence shown here is derived from an EMBL/GenBank/DDBJ whole genome shotgun (WGS) entry which is preliminary data.</text>
</comment>
<dbReference type="SUPFAM" id="SSF158702">
    <property type="entry name" value="Sec63 N-terminal domain-like"/>
    <property type="match status" value="1"/>
</dbReference>
<comment type="catalytic activity">
    <reaction evidence="10">
        <text>ATP + H2O = ADP + phosphate + H(+)</text>
        <dbReference type="Rhea" id="RHEA:13065"/>
        <dbReference type="ChEBI" id="CHEBI:15377"/>
        <dbReference type="ChEBI" id="CHEBI:15378"/>
        <dbReference type="ChEBI" id="CHEBI:30616"/>
        <dbReference type="ChEBI" id="CHEBI:43474"/>
        <dbReference type="ChEBI" id="CHEBI:456216"/>
        <dbReference type="EC" id="5.6.2.4"/>
    </reaction>
</comment>
<dbReference type="Pfam" id="PF00270">
    <property type="entry name" value="DEAD"/>
    <property type="match status" value="1"/>
</dbReference>
<dbReference type="GO" id="GO:0016787">
    <property type="term" value="F:hydrolase activity"/>
    <property type="evidence" value="ECO:0007669"/>
    <property type="project" value="UniProtKB-KW"/>
</dbReference>
<dbReference type="SMART" id="SM00487">
    <property type="entry name" value="DEXDc"/>
    <property type="match status" value="1"/>
</dbReference>
<evidence type="ECO:0000256" key="7">
    <source>
        <dbReference type="ARBA" id="ARBA00023254"/>
    </source>
</evidence>
<feature type="domain" description="Helicase ATP-binding" evidence="12">
    <location>
        <begin position="137"/>
        <end position="333"/>
    </location>
</feature>
<feature type="region of interest" description="Disordered" evidence="11">
    <location>
        <begin position="1"/>
        <end position="24"/>
    </location>
</feature>
<dbReference type="Proteomes" id="UP000247498">
    <property type="component" value="Unassembled WGS sequence"/>
</dbReference>
<feature type="region of interest" description="Disordered" evidence="11">
    <location>
        <begin position="1287"/>
        <end position="1319"/>
    </location>
</feature>
<feature type="region of interest" description="Disordered" evidence="11">
    <location>
        <begin position="1029"/>
        <end position="1131"/>
    </location>
</feature>
<dbReference type="SMART" id="SM00490">
    <property type="entry name" value="HELICc"/>
    <property type="match status" value="1"/>
</dbReference>
<dbReference type="PANTHER" id="PTHR47835">
    <property type="entry name" value="HFM1, ATP DEPENDENT DNA HELICASE HOMOLOG"/>
    <property type="match status" value="1"/>
</dbReference>
<dbReference type="GO" id="GO:0005524">
    <property type="term" value="F:ATP binding"/>
    <property type="evidence" value="ECO:0007669"/>
    <property type="project" value="UniProtKB-KW"/>
</dbReference>
<dbReference type="InterPro" id="IPR014001">
    <property type="entry name" value="Helicase_ATP-bd"/>
</dbReference>
<gene>
    <name evidence="14" type="ORF">Rsub_01989</name>
</gene>
<dbReference type="SUPFAM" id="SSF52540">
    <property type="entry name" value="P-loop containing nucleoside triphosphate hydrolases"/>
    <property type="match status" value="1"/>
</dbReference>
<dbReference type="EC" id="5.6.2.4" evidence="9"/>
<dbReference type="InterPro" id="IPR036388">
    <property type="entry name" value="WH-like_DNA-bd_sf"/>
</dbReference>
<dbReference type="Gene3D" id="1.10.3380.10">
    <property type="entry name" value="Sec63 N-terminal domain-like domain"/>
    <property type="match status" value="1"/>
</dbReference>
<evidence type="ECO:0000256" key="2">
    <source>
        <dbReference type="ARBA" id="ARBA00022741"/>
    </source>
</evidence>
<dbReference type="SMART" id="SM00973">
    <property type="entry name" value="Sec63"/>
    <property type="match status" value="1"/>
</dbReference>
<feature type="compositionally biased region" description="Low complexity" evidence="11">
    <location>
        <begin position="1725"/>
        <end position="1740"/>
    </location>
</feature>
<dbReference type="InterPro" id="IPR004179">
    <property type="entry name" value="Sec63-dom"/>
</dbReference>
<evidence type="ECO:0000256" key="6">
    <source>
        <dbReference type="ARBA" id="ARBA00023235"/>
    </source>
</evidence>
<feature type="region of interest" description="Disordered" evidence="11">
    <location>
        <begin position="42"/>
        <end position="88"/>
    </location>
</feature>
<feature type="region of interest" description="Disordered" evidence="11">
    <location>
        <begin position="1550"/>
        <end position="1589"/>
    </location>
</feature>
<comment type="similarity">
    <text evidence="1">Belongs to the helicase family. SKI2 subfamily.</text>
</comment>
<evidence type="ECO:0000256" key="8">
    <source>
        <dbReference type="ARBA" id="ARBA00034617"/>
    </source>
</evidence>
<dbReference type="InterPro" id="IPR052247">
    <property type="entry name" value="Meiotic_Crossover_Helicase"/>
</dbReference>
<evidence type="ECO:0000256" key="9">
    <source>
        <dbReference type="ARBA" id="ARBA00034808"/>
    </source>
</evidence>
<keyword evidence="6" id="KW-0413">Isomerase</keyword>
<evidence type="ECO:0000256" key="11">
    <source>
        <dbReference type="SAM" id="MobiDB-lite"/>
    </source>
</evidence>
<dbReference type="Pfam" id="PF02889">
    <property type="entry name" value="Sec63"/>
    <property type="match status" value="1"/>
</dbReference>